<dbReference type="EMBL" id="LQYT01000025">
    <property type="protein sequence ID" value="KYD20949.1"/>
    <property type="molecule type" value="Genomic_DNA"/>
</dbReference>
<dbReference type="AlphaFoldDB" id="A0A150M9T6"/>
<reference evidence="1 2" key="1">
    <citation type="submission" date="2016-01" db="EMBL/GenBank/DDBJ databases">
        <title>Draft Genome Sequences of Seven Thermophilic Sporeformers Isolated from Foods.</title>
        <authorList>
            <person name="Berendsen E.M."/>
            <person name="Wells-Bennik M.H."/>
            <person name="Krawcyk A.O."/>
            <person name="De Jong A."/>
            <person name="Holsappel S."/>
            <person name="Eijlander R.T."/>
            <person name="Kuipers O.P."/>
        </authorList>
    </citation>
    <scope>NUCLEOTIDE SEQUENCE [LARGE SCALE GENOMIC DNA]</scope>
    <source>
        <strain evidence="1 2">B4135</strain>
    </source>
</reference>
<comment type="caution">
    <text evidence="1">The sequence shown here is derived from an EMBL/GenBank/DDBJ whole genome shotgun (WGS) entry which is preliminary data.</text>
</comment>
<name>A0A150M9T6_9BACI</name>
<proteinExistence type="predicted"/>
<evidence type="ECO:0000313" key="2">
    <source>
        <dbReference type="Proteomes" id="UP000075683"/>
    </source>
</evidence>
<dbReference type="Proteomes" id="UP000075683">
    <property type="component" value="Unassembled WGS sequence"/>
</dbReference>
<organism evidence="1 2">
    <name type="scientific">Caldibacillus debilis</name>
    <dbReference type="NCBI Taxonomy" id="301148"/>
    <lineage>
        <taxon>Bacteria</taxon>
        <taxon>Bacillati</taxon>
        <taxon>Bacillota</taxon>
        <taxon>Bacilli</taxon>
        <taxon>Bacillales</taxon>
        <taxon>Bacillaceae</taxon>
        <taxon>Caldibacillus</taxon>
    </lineage>
</organism>
<protein>
    <submittedName>
        <fullName evidence="1">Uncharacterized protein</fullName>
    </submittedName>
</protein>
<sequence>MQTAASGTPSVNGIRRLLLIDGDVFRKSYSRATFQSAA</sequence>
<dbReference type="STRING" id="301148.B4135_0196"/>
<gene>
    <name evidence="1" type="ORF">B4135_0196</name>
</gene>
<accession>A0A150M9T6</accession>
<evidence type="ECO:0000313" key="1">
    <source>
        <dbReference type="EMBL" id="KYD20949.1"/>
    </source>
</evidence>